<proteinExistence type="predicted"/>
<protein>
    <recommendedName>
        <fullName evidence="3">Lipoprotein</fullName>
    </recommendedName>
</protein>
<sequence>MKSNFFLFLMSLLALVSCSKNNTSKEENKPKKVKYEVFMTDYSKGSIFISYLDKDSKSVFDFQLKNGSFIYEFETFGNFSASMQTHVKDLENNVVFEPEIPRTMRIYVDDKVVAEKITKETFEELQYFIPVKL</sequence>
<dbReference type="RefSeq" id="WP_156127611.1">
    <property type="nucleotide sequence ID" value="NZ_CDOL01000217.1"/>
</dbReference>
<evidence type="ECO:0000313" key="2">
    <source>
        <dbReference type="Proteomes" id="UP000038200"/>
    </source>
</evidence>
<dbReference type="Proteomes" id="UP000038200">
    <property type="component" value="Unassembled WGS sequence"/>
</dbReference>
<dbReference type="InterPro" id="IPR008693">
    <property type="entry name" value="MmpS"/>
</dbReference>
<dbReference type="Pfam" id="PF05423">
    <property type="entry name" value="Mycobact_memb"/>
    <property type="match status" value="1"/>
</dbReference>
<gene>
    <name evidence="1" type="ORF">CCAND93_30007</name>
</gene>
<organism evidence="1 2">
    <name type="scientific">Capnocytophaga canis</name>
    <dbReference type="NCBI Taxonomy" id="1848903"/>
    <lineage>
        <taxon>Bacteria</taxon>
        <taxon>Pseudomonadati</taxon>
        <taxon>Bacteroidota</taxon>
        <taxon>Flavobacteriia</taxon>
        <taxon>Flavobacteriales</taxon>
        <taxon>Flavobacteriaceae</taxon>
        <taxon>Capnocytophaga</taxon>
    </lineage>
</organism>
<reference evidence="1 2" key="1">
    <citation type="submission" date="2015-01" db="EMBL/GenBank/DDBJ databases">
        <authorList>
            <person name="Xiang T."/>
            <person name="Song Y."/>
            <person name="Huang L."/>
            <person name="Wang B."/>
            <person name="Wu P."/>
        </authorList>
    </citation>
    <scope>NUCLEOTIDE SEQUENCE [LARGE SCALE GENOMIC DNA]</scope>
    <source>
        <strain evidence="1 2">CcD93</strain>
    </source>
</reference>
<name>A0A0B7IS62_9FLAO</name>
<accession>A0A0B7IS62</accession>
<evidence type="ECO:0000313" key="1">
    <source>
        <dbReference type="EMBL" id="CEN52798.1"/>
    </source>
</evidence>
<dbReference type="PROSITE" id="PS51257">
    <property type="entry name" value="PROKAR_LIPOPROTEIN"/>
    <property type="match status" value="1"/>
</dbReference>
<dbReference type="AlphaFoldDB" id="A0A0B7IS62"/>
<evidence type="ECO:0008006" key="3">
    <source>
        <dbReference type="Google" id="ProtNLM"/>
    </source>
</evidence>
<dbReference type="EMBL" id="CDOL01000217">
    <property type="protein sequence ID" value="CEN52798.1"/>
    <property type="molecule type" value="Genomic_DNA"/>
</dbReference>